<name>A0ABY9GIY5_9PSED</name>
<protein>
    <submittedName>
        <fullName evidence="1">Uncharacterized protein</fullName>
    </submittedName>
</protein>
<keyword evidence="2" id="KW-1185">Reference proteome</keyword>
<evidence type="ECO:0000313" key="1">
    <source>
        <dbReference type="EMBL" id="WLH15592.1"/>
    </source>
</evidence>
<proteinExistence type="predicted"/>
<sequence length="135" mass="14857">MRIAPFFMPNTEQLVGAGLLAKASVQSAIQGLTHRFREQARSHGSLVWNRKLAQKKGRPKSPKMPCVLVVAGKTYGFLRLCASFQMNNPKPAKNTTMRPTVNTPANTTLSKNMTGLLILPLLRWVQVNQSGLDGN</sequence>
<evidence type="ECO:0000313" key="2">
    <source>
        <dbReference type="Proteomes" id="UP001230339"/>
    </source>
</evidence>
<dbReference type="Proteomes" id="UP001230339">
    <property type="component" value="Chromosome"/>
</dbReference>
<organism evidence="1 2">
    <name type="scientific">Pseudomonas hefeiensis</name>
    <dbReference type="NCBI Taxonomy" id="2738125"/>
    <lineage>
        <taxon>Bacteria</taxon>
        <taxon>Pseudomonadati</taxon>
        <taxon>Pseudomonadota</taxon>
        <taxon>Gammaproteobacteria</taxon>
        <taxon>Pseudomonadales</taxon>
        <taxon>Pseudomonadaceae</taxon>
        <taxon>Pseudomonas</taxon>
    </lineage>
</organism>
<reference evidence="1 2" key="1">
    <citation type="submission" date="2023-02" db="EMBL/GenBank/DDBJ databases">
        <title>Evolution of Hrp T3SS in non-pathogenic Pseudomonas fluorescens.</title>
        <authorList>
            <person name="Liao K."/>
            <person name="Wei H."/>
            <person name="Gu Y."/>
        </authorList>
    </citation>
    <scope>NUCLEOTIDE SEQUENCE [LARGE SCALE GENOMIC DNA]</scope>
    <source>
        <strain evidence="1 2">FP205</strain>
    </source>
</reference>
<gene>
    <name evidence="1" type="ORF">PSH57_22120</name>
</gene>
<dbReference type="EMBL" id="CP117449">
    <property type="protein sequence ID" value="WLH15592.1"/>
    <property type="molecule type" value="Genomic_DNA"/>
</dbReference>
<accession>A0ABY9GIY5</accession>